<dbReference type="AlphaFoldDB" id="A0A2R8AEZ9"/>
<evidence type="ECO:0000256" key="1">
    <source>
        <dbReference type="ARBA" id="ARBA00005254"/>
    </source>
</evidence>
<dbReference type="PANTHER" id="PTHR42964:SF1">
    <property type="entry name" value="POLYKETIDE BIOSYNTHESIS ENOYL-COA HYDRATASE PKSH-RELATED"/>
    <property type="match status" value="1"/>
</dbReference>
<dbReference type="InterPro" id="IPR001753">
    <property type="entry name" value="Enoyl-CoA_hydra/iso"/>
</dbReference>
<protein>
    <submittedName>
        <fullName evidence="3">Putative enoyl-CoA hydratase echA8</fullName>
        <ecNumber evidence="3">4.2.1.17</ecNumber>
    </submittedName>
</protein>
<dbReference type="InterPro" id="IPR029045">
    <property type="entry name" value="ClpP/crotonase-like_dom_sf"/>
</dbReference>
<evidence type="ECO:0000313" key="4">
    <source>
        <dbReference type="Proteomes" id="UP000244932"/>
    </source>
</evidence>
<dbReference type="GO" id="GO:0004300">
    <property type="term" value="F:enoyl-CoA hydratase activity"/>
    <property type="evidence" value="ECO:0007669"/>
    <property type="project" value="UniProtKB-EC"/>
</dbReference>
<dbReference type="PANTHER" id="PTHR42964">
    <property type="entry name" value="ENOYL-COA HYDRATASE"/>
    <property type="match status" value="1"/>
</dbReference>
<organism evidence="3 4">
    <name type="scientific">Pontivivens insulae</name>
    <dbReference type="NCBI Taxonomy" id="1639689"/>
    <lineage>
        <taxon>Bacteria</taxon>
        <taxon>Pseudomonadati</taxon>
        <taxon>Pseudomonadota</taxon>
        <taxon>Alphaproteobacteria</taxon>
        <taxon>Rhodobacterales</taxon>
        <taxon>Paracoccaceae</taxon>
        <taxon>Pontivivens</taxon>
    </lineage>
</organism>
<dbReference type="CDD" id="cd06558">
    <property type="entry name" value="crotonase-like"/>
    <property type="match status" value="1"/>
</dbReference>
<keyword evidence="4" id="KW-1185">Reference proteome</keyword>
<dbReference type="PROSITE" id="PS00166">
    <property type="entry name" value="ENOYL_COA_HYDRATASE"/>
    <property type="match status" value="1"/>
</dbReference>
<dbReference type="Proteomes" id="UP000244932">
    <property type="component" value="Unassembled WGS sequence"/>
</dbReference>
<name>A0A2R8AEZ9_9RHOB</name>
<dbReference type="EMBL" id="OMKW01000004">
    <property type="protein sequence ID" value="SPF30645.1"/>
    <property type="molecule type" value="Genomic_DNA"/>
</dbReference>
<gene>
    <name evidence="3" type="primary">echA8_3</name>
    <name evidence="3" type="ORF">POI8812_02985</name>
</gene>
<sequence>MMTFTTLDLSVASDGIATLRLNRPEKHNALSEQMIGELTEAANALNDDDAIRVVILTGAGRSFCAGGDLGWMKSQFAADRAGRMASARALAGMLHTLNTLRKPLIGQINGAAFGGGVGMASVCDVAIAAESAMFGLTETRLGLIPATISPYVLARMGEGKARRVFMSARRFGADEARALDLVARVVPDQDLEATVRAEAEDYLKVSPAAVASAKALARRLGPAIDEHVIEMTANALADTWESPDAQAGISAFFDRVDPPWVQQPAS</sequence>
<accession>A0A2R8AEZ9</accession>
<reference evidence="3 4" key="1">
    <citation type="submission" date="2018-03" db="EMBL/GenBank/DDBJ databases">
        <authorList>
            <person name="Keele B.F."/>
        </authorList>
    </citation>
    <scope>NUCLEOTIDE SEQUENCE [LARGE SCALE GENOMIC DNA]</scope>
    <source>
        <strain evidence="3 4">CeCT 8812</strain>
    </source>
</reference>
<dbReference type="SUPFAM" id="SSF52096">
    <property type="entry name" value="ClpP/crotonase"/>
    <property type="match status" value="1"/>
</dbReference>
<dbReference type="Gene3D" id="3.90.226.10">
    <property type="entry name" value="2-enoyl-CoA Hydratase, Chain A, domain 1"/>
    <property type="match status" value="1"/>
</dbReference>
<evidence type="ECO:0000256" key="2">
    <source>
        <dbReference type="RuleBase" id="RU003707"/>
    </source>
</evidence>
<proteinExistence type="inferred from homology"/>
<dbReference type="InterPro" id="IPR018376">
    <property type="entry name" value="Enoyl-CoA_hyd/isom_CS"/>
</dbReference>
<dbReference type="Pfam" id="PF00378">
    <property type="entry name" value="ECH_1"/>
    <property type="match status" value="1"/>
</dbReference>
<keyword evidence="3" id="KW-0456">Lyase</keyword>
<dbReference type="EC" id="4.2.1.17" evidence="3"/>
<evidence type="ECO:0000313" key="3">
    <source>
        <dbReference type="EMBL" id="SPF30645.1"/>
    </source>
</evidence>
<dbReference type="NCBIfam" id="NF005675">
    <property type="entry name" value="PRK07468.1"/>
    <property type="match status" value="1"/>
</dbReference>
<dbReference type="InterPro" id="IPR051683">
    <property type="entry name" value="Enoyl-CoA_Hydratase/Isomerase"/>
</dbReference>
<comment type="similarity">
    <text evidence="1 2">Belongs to the enoyl-CoA hydratase/isomerase family.</text>
</comment>